<sequence>MLFDLSKVAQRIIGLVFSLSIIFSQVDTLSSDAKEISIDRHLRYESDDPSKYLIYRGFVVSYDSLNKIAEYSIHLLEPAQISGSGKRAKRRNDFFIDQSLGKYSSTNIDYRGSNYDRGHLVPAGDFTWDQSLKDETFVLSNVAPQNPNLNRGVWRTLENSIRRDVISCQCEALIITGTIVDPDNTVRIGQVAIPESFYKMVYFPQKK</sequence>
<dbReference type="AlphaFoldDB" id="A0A382RM69"/>
<reference evidence="10" key="1">
    <citation type="submission" date="2018-05" db="EMBL/GenBank/DDBJ databases">
        <authorList>
            <person name="Lanie J.A."/>
            <person name="Ng W.-L."/>
            <person name="Kazmierczak K.M."/>
            <person name="Andrzejewski T.M."/>
            <person name="Davidsen T.M."/>
            <person name="Wayne K.J."/>
            <person name="Tettelin H."/>
            <person name="Glass J.I."/>
            <person name="Rusch D."/>
            <person name="Podicherti R."/>
            <person name="Tsui H.-C.T."/>
            <person name="Winkler M.E."/>
        </authorList>
    </citation>
    <scope>NUCLEOTIDE SEQUENCE</scope>
</reference>
<accession>A0A382RM69</accession>
<comment type="cofactor">
    <cofactor evidence="1">
        <name>Mg(2+)</name>
        <dbReference type="ChEBI" id="CHEBI:18420"/>
    </cofactor>
</comment>
<dbReference type="PANTHER" id="PTHR13966:SF5">
    <property type="entry name" value="ENDONUCLEASE G, MITOCHONDRIAL"/>
    <property type="match status" value="1"/>
</dbReference>
<dbReference type="InterPro" id="IPR001604">
    <property type="entry name" value="Endo_G_ENPP1-like_dom"/>
</dbReference>
<proteinExistence type="inferred from homology"/>
<evidence type="ECO:0000259" key="8">
    <source>
        <dbReference type="SMART" id="SM00477"/>
    </source>
</evidence>
<evidence type="ECO:0000256" key="4">
    <source>
        <dbReference type="ARBA" id="ARBA00022723"/>
    </source>
</evidence>
<feature type="domain" description="ENPP1-3/EXOG-like endonuclease/phosphodiesterase" evidence="8">
    <location>
        <begin position="55"/>
        <end position="207"/>
    </location>
</feature>
<dbReference type="EMBL" id="UINC01122407">
    <property type="protein sequence ID" value="SVC98197.1"/>
    <property type="molecule type" value="Genomic_DNA"/>
</dbReference>
<evidence type="ECO:0000313" key="10">
    <source>
        <dbReference type="EMBL" id="SVC98197.1"/>
    </source>
</evidence>
<feature type="domain" description="DNA/RNA non-specific endonuclease/pyrophosphatase/phosphodiesterase" evidence="9">
    <location>
        <begin position="54"/>
        <end position="207"/>
    </location>
</feature>
<dbReference type="InterPro" id="IPR044925">
    <property type="entry name" value="His-Me_finger_sf"/>
</dbReference>
<protein>
    <recommendedName>
        <fullName evidence="11">Endonuclease</fullName>
    </recommendedName>
</protein>
<keyword evidence="3" id="KW-0540">Nuclease</keyword>
<dbReference type="InterPro" id="IPR040255">
    <property type="entry name" value="Non-specific_endonuclease"/>
</dbReference>
<keyword evidence="5" id="KW-0255">Endonuclease</keyword>
<organism evidence="10">
    <name type="scientific">marine metagenome</name>
    <dbReference type="NCBI Taxonomy" id="408172"/>
    <lineage>
        <taxon>unclassified sequences</taxon>
        <taxon>metagenomes</taxon>
        <taxon>ecological metagenomes</taxon>
    </lineage>
</organism>
<evidence type="ECO:0000256" key="6">
    <source>
        <dbReference type="ARBA" id="ARBA00022801"/>
    </source>
</evidence>
<dbReference type="PANTHER" id="PTHR13966">
    <property type="entry name" value="ENDONUCLEASE RELATED"/>
    <property type="match status" value="1"/>
</dbReference>
<dbReference type="InterPro" id="IPR018524">
    <property type="entry name" value="DNA/RNA_endonuclease_AS"/>
</dbReference>
<keyword evidence="4" id="KW-0479">Metal-binding</keyword>
<dbReference type="GO" id="GO:0046872">
    <property type="term" value="F:metal ion binding"/>
    <property type="evidence" value="ECO:0007669"/>
    <property type="project" value="UniProtKB-KW"/>
</dbReference>
<evidence type="ECO:0000256" key="7">
    <source>
        <dbReference type="ARBA" id="ARBA00022842"/>
    </source>
</evidence>
<dbReference type="PROSITE" id="PS01070">
    <property type="entry name" value="NUCLEASE_NON_SPEC"/>
    <property type="match status" value="1"/>
</dbReference>
<evidence type="ECO:0000259" key="9">
    <source>
        <dbReference type="SMART" id="SM00892"/>
    </source>
</evidence>
<dbReference type="GO" id="GO:0003676">
    <property type="term" value="F:nucleic acid binding"/>
    <property type="evidence" value="ECO:0007669"/>
    <property type="project" value="InterPro"/>
</dbReference>
<name>A0A382RM69_9ZZZZ</name>
<dbReference type="Gene3D" id="3.40.570.10">
    <property type="entry name" value="Extracellular Endonuclease, subunit A"/>
    <property type="match status" value="1"/>
</dbReference>
<keyword evidence="6" id="KW-0378">Hydrolase</keyword>
<evidence type="ECO:0000256" key="5">
    <source>
        <dbReference type="ARBA" id="ARBA00022759"/>
    </source>
</evidence>
<comment type="similarity">
    <text evidence="2">Belongs to the DNA/RNA non-specific endonuclease family.</text>
</comment>
<dbReference type="SUPFAM" id="SSF54060">
    <property type="entry name" value="His-Me finger endonucleases"/>
    <property type="match status" value="1"/>
</dbReference>
<evidence type="ECO:0000256" key="1">
    <source>
        <dbReference type="ARBA" id="ARBA00001946"/>
    </source>
</evidence>
<dbReference type="InterPro" id="IPR044929">
    <property type="entry name" value="DNA/RNA_non-sp_Endonuclease_sf"/>
</dbReference>
<dbReference type="Pfam" id="PF01223">
    <property type="entry name" value="Endonuclease_NS"/>
    <property type="match status" value="1"/>
</dbReference>
<feature type="non-terminal residue" evidence="10">
    <location>
        <position position="207"/>
    </location>
</feature>
<dbReference type="InterPro" id="IPR020821">
    <property type="entry name" value="ENPP1-3/EXOG-like_nuc-like"/>
</dbReference>
<gene>
    <name evidence="10" type="ORF">METZ01_LOCUS351051</name>
</gene>
<evidence type="ECO:0000256" key="3">
    <source>
        <dbReference type="ARBA" id="ARBA00022722"/>
    </source>
</evidence>
<dbReference type="GO" id="GO:0016787">
    <property type="term" value="F:hydrolase activity"/>
    <property type="evidence" value="ECO:0007669"/>
    <property type="project" value="UniProtKB-KW"/>
</dbReference>
<dbReference type="GO" id="GO:0004519">
    <property type="term" value="F:endonuclease activity"/>
    <property type="evidence" value="ECO:0007669"/>
    <property type="project" value="UniProtKB-KW"/>
</dbReference>
<evidence type="ECO:0000256" key="2">
    <source>
        <dbReference type="ARBA" id="ARBA00010052"/>
    </source>
</evidence>
<evidence type="ECO:0008006" key="11">
    <source>
        <dbReference type="Google" id="ProtNLM"/>
    </source>
</evidence>
<dbReference type="SMART" id="SM00477">
    <property type="entry name" value="NUC"/>
    <property type="match status" value="1"/>
</dbReference>
<dbReference type="SMART" id="SM00892">
    <property type="entry name" value="Endonuclease_NS"/>
    <property type="match status" value="1"/>
</dbReference>
<keyword evidence="7" id="KW-0460">Magnesium</keyword>